<comment type="caution">
    <text evidence="2">The sequence shown here is derived from an EMBL/GenBank/DDBJ whole genome shotgun (WGS) entry which is preliminary data.</text>
</comment>
<keyword evidence="3" id="KW-1185">Reference proteome</keyword>
<proteinExistence type="predicted"/>
<protein>
    <recommendedName>
        <fullName evidence="4">Outer membrane lipoprotein-sorting protein</fullName>
    </recommendedName>
</protein>
<accession>A0A2K1P8K0</accession>
<dbReference type="OrthoDB" id="48929at2"/>
<name>A0A2K1P8K0_9BACT</name>
<evidence type="ECO:0000313" key="2">
    <source>
        <dbReference type="EMBL" id="PNR99119.1"/>
    </source>
</evidence>
<feature type="signal peptide" evidence="1">
    <location>
        <begin position="1"/>
        <end position="20"/>
    </location>
</feature>
<keyword evidence="1" id="KW-0732">Signal</keyword>
<evidence type="ECO:0000313" key="3">
    <source>
        <dbReference type="Proteomes" id="UP000236199"/>
    </source>
</evidence>
<evidence type="ECO:0008006" key="4">
    <source>
        <dbReference type="Google" id="ProtNLM"/>
    </source>
</evidence>
<dbReference type="Proteomes" id="UP000236199">
    <property type="component" value="Unassembled WGS sequence"/>
</dbReference>
<reference evidence="2 3" key="1">
    <citation type="submission" date="2013-12" db="EMBL/GenBank/DDBJ databases">
        <title>Comparative genomics of Petrotoga isolates.</title>
        <authorList>
            <person name="Nesbo C.L."/>
            <person name="Charchuk R."/>
            <person name="Chow K."/>
        </authorList>
    </citation>
    <scope>NUCLEOTIDE SEQUENCE [LARGE SCALE GENOMIC DNA]</scope>
    <source>
        <strain evidence="2 3">DSM 10691</strain>
    </source>
</reference>
<evidence type="ECO:0000256" key="1">
    <source>
        <dbReference type="SAM" id="SignalP"/>
    </source>
</evidence>
<sequence>MINKKYLLFSLLVFSTYIFAQPSVQGLLESYSGYKKLKFVIDIQFQITNSKEIAGRLSYIDNRYIIFTFEKPSLFKDIYYCYDLFDTVFYTNVRDEVDEYDQISIRTASIPDLLSSFLPFFNMENFDVVVTEDGVYEIQQYLPKTRNFLRLLNIDFTKFNIYYFKPYENIKILEKLEILNSEENKRIIIEIKEIKSLPDEEADAELNKILKSS</sequence>
<organism evidence="2 3">
    <name type="scientific">Petrotoga miotherma DSM 10691</name>
    <dbReference type="NCBI Taxonomy" id="1434326"/>
    <lineage>
        <taxon>Bacteria</taxon>
        <taxon>Thermotogati</taxon>
        <taxon>Thermotogota</taxon>
        <taxon>Thermotogae</taxon>
        <taxon>Petrotogales</taxon>
        <taxon>Petrotogaceae</taxon>
        <taxon>Petrotoga</taxon>
    </lineage>
</organism>
<dbReference type="AlphaFoldDB" id="A0A2K1P8K0"/>
<feature type="chain" id="PRO_5014451627" description="Outer membrane lipoprotein-sorting protein" evidence="1">
    <location>
        <begin position="21"/>
        <end position="213"/>
    </location>
</feature>
<dbReference type="EMBL" id="AZRM01000040">
    <property type="protein sequence ID" value="PNR99119.1"/>
    <property type="molecule type" value="Genomic_DNA"/>
</dbReference>
<gene>
    <name evidence="2" type="ORF">X928_08085</name>
</gene>
<dbReference type="RefSeq" id="WP_103079231.1">
    <property type="nucleotide sequence ID" value="NZ_AZRM01000040.1"/>
</dbReference>